<dbReference type="PRINTS" id="PR00081">
    <property type="entry name" value="GDHRDH"/>
</dbReference>
<dbReference type="InterPro" id="IPR036291">
    <property type="entry name" value="NAD(P)-bd_dom_sf"/>
</dbReference>
<evidence type="ECO:0000256" key="1">
    <source>
        <dbReference type="ARBA" id="ARBA00006484"/>
    </source>
</evidence>
<name>A0ABQ4M745_9BACL</name>
<dbReference type="PANTHER" id="PTHR24321:SF8">
    <property type="entry name" value="ESTRADIOL 17-BETA-DEHYDROGENASE 8-RELATED"/>
    <property type="match status" value="1"/>
</dbReference>
<comment type="caution">
    <text evidence="3">The sequence shown here is derived from an EMBL/GenBank/DDBJ whole genome shotgun (WGS) entry which is preliminary data.</text>
</comment>
<dbReference type="PROSITE" id="PS00061">
    <property type="entry name" value="ADH_SHORT"/>
    <property type="match status" value="1"/>
</dbReference>
<gene>
    <name evidence="3" type="ORF">J42TS3_08450</name>
</gene>
<dbReference type="SUPFAM" id="SSF51735">
    <property type="entry name" value="NAD(P)-binding Rossmann-fold domains"/>
    <property type="match status" value="1"/>
</dbReference>
<sequence length="165" mass="16748">MVNNAGIMDNFIPVGEITNEHWERVLGVNLNGPMYASRAAIRIMLDKGKGVIVNNASVGGLFGARGGAAYVASKHGLIGLTKNTAAVYGPKGIRVNAIAPGGVNTAIGGTITAPNQLGMEAIGRAGNAPMGEAEEIAYAALFLASDDASFINGAVLTADGGWTAH</sequence>
<dbReference type="Proteomes" id="UP000679992">
    <property type="component" value="Unassembled WGS sequence"/>
</dbReference>
<accession>A0ABQ4M745</accession>
<proteinExistence type="inferred from homology"/>
<dbReference type="CDD" id="cd05233">
    <property type="entry name" value="SDR_c"/>
    <property type="match status" value="1"/>
</dbReference>
<evidence type="ECO:0008006" key="5">
    <source>
        <dbReference type="Google" id="ProtNLM"/>
    </source>
</evidence>
<reference evidence="3 4" key="1">
    <citation type="submission" date="2021-03" db="EMBL/GenBank/DDBJ databases">
        <title>Antimicrobial resistance genes in bacteria isolated from Japanese honey, and their potential for conferring macrolide and lincosamide resistance in the American foulbrood pathogen Paenibacillus larvae.</title>
        <authorList>
            <person name="Okamoto M."/>
            <person name="Kumagai M."/>
            <person name="Kanamori H."/>
            <person name="Takamatsu D."/>
        </authorList>
    </citation>
    <scope>NUCLEOTIDE SEQUENCE [LARGE SCALE GENOMIC DNA]</scope>
    <source>
        <strain evidence="3 4">J42TS3</strain>
    </source>
</reference>
<protein>
    <recommendedName>
        <fullName evidence="5">3-ketoacyl-ACP reductase</fullName>
    </recommendedName>
</protein>
<dbReference type="PANTHER" id="PTHR24321">
    <property type="entry name" value="DEHYDROGENASES, SHORT CHAIN"/>
    <property type="match status" value="1"/>
</dbReference>
<dbReference type="Gene3D" id="3.40.50.720">
    <property type="entry name" value="NAD(P)-binding Rossmann-like Domain"/>
    <property type="match status" value="1"/>
</dbReference>
<keyword evidence="4" id="KW-1185">Reference proteome</keyword>
<dbReference type="InterPro" id="IPR020904">
    <property type="entry name" value="Sc_DH/Rdtase_CS"/>
</dbReference>
<evidence type="ECO:0000256" key="2">
    <source>
        <dbReference type="ARBA" id="ARBA00023002"/>
    </source>
</evidence>
<evidence type="ECO:0000313" key="4">
    <source>
        <dbReference type="Proteomes" id="UP000679992"/>
    </source>
</evidence>
<comment type="similarity">
    <text evidence="1">Belongs to the short-chain dehydrogenases/reductases (SDR) family.</text>
</comment>
<dbReference type="InterPro" id="IPR002347">
    <property type="entry name" value="SDR_fam"/>
</dbReference>
<dbReference type="Pfam" id="PF13561">
    <property type="entry name" value="adh_short_C2"/>
    <property type="match status" value="1"/>
</dbReference>
<organism evidence="3 4">
    <name type="scientific">Paenibacillus vini</name>
    <dbReference type="NCBI Taxonomy" id="1476024"/>
    <lineage>
        <taxon>Bacteria</taxon>
        <taxon>Bacillati</taxon>
        <taxon>Bacillota</taxon>
        <taxon>Bacilli</taxon>
        <taxon>Bacillales</taxon>
        <taxon>Paenibacillaceae</taxon>
        <taxon>Paenibacillus</taxon>
    </lineage>
</organism>
<keyword evidence="2" id="KW-0560">Oxidoreductase</keyword>
<dbReference type="EMBL" id="BOSL01000002">
    <property type="protein sequence ID" value="GIP51810.1"/>
    <property type="molecule type" value="Genomic_DNA"/>
</dbReference>
<evidence type="ECO:0000313" key="3">
    <source>
        <dbReference type="EMBL" id="GIP51810.1"/>
    </source>
</evidence>